<organism evidence="3 4">
    <name type="scientific">Dolosicoccus paucivorans</name>
    <dbReference type="NCBI Taxonomy" id="84521"/>
    <lineage>
        <taxon>Bacteria</taxon>
        <taxon>Bacillati</taxon>
        <taxon>Bacillota</taxon>
        <taxon>Bacilli</taxon>
        <taxon>Lactobacillales</taxon>
        <taxon>Aerococcaceae</taxon>
        <taxon>Dolosicoccus</taxon>
    </lineage>
</organism>
<evidence type="ECO:0000313" key="4">
    <source>
        <dbReference type="Proteomes" id="UP000235682"/>
    </source>
</evidence>
<evidence type="ECO:0008006" key="5">
    <source>
        <dbReference type="Google" id="ProtNLM"/>
    </source>
</evidence>
<proteinExistence type="predicted"/>
<dbReference type="Pfam" id="PF22208">
    <property type="entry name" value="Cas_Csm6_CARF"/>
    <property type="match status" value="1"/>
</dbReference>
<evidence type="ECO:0000259" key="2">
    <source>
        <dbReference type="Pfam" id="PF22208"/>
    </source>
</evidence>
<dbReference type="RefSeq" id="WP_102233292.1">
    <property type="nucleotide sequence ID" value="NZ_PNHE01000003.1"/>
</dbReference>
<evidence type="ECO:0000313" key="3">
    <source>
        <dbReference type="EMBL" id="PMC58983.1"/>
    </source>
</evidence>
<feature type="domain" description="Csm6 CARF" evidence="2">
    <location>
        <begin position="89"/>
        <end position="182"/>
    </location>
</feature>
<comment type="caution">
    <text evidence="3">The sequence shown here is derived from an EMBL/GenBank/DDBJ whole genome shotgun (WGS) entry which is preliminary data.</text>
</comment>
<reference evidence="3 4" key="1">
    <citation type="submission" date="2017-09" db="EMBL/GenBank/DDBJ databases">
        <title>Bacterial strain isolated from the female urinary microbiota.</title>
        <authorList>
            <person name="Thomas-White K."/>
            <person name="Kumar N."/>
            <person name="Forster S."/>
            <person name="Putonti C."/>
            <person name="Lawley T."/>
            <person name="Wolfe A.J."/>
        </authorList>
    </citation>
    <scope>NUCLEOTIDE SEQUENCE [LARGE SCALE GENOMIC DNA]</scope>
    <source>
        <strain evidence="3 4">UMB0852</strain>
    </source>
</reference>
<dbReference type="STRING" id="84521.SAMN04487994_10331"/>
<evidence type="ECO:0000259" key="1">
    <source>
        <dbReference type="Pfam" id="PF09659"/>
    </source>
</evidence>
<dbReference type="Pfam" id="PF09659">
    <property type="entry name" value="Cas_Csm6_HEPN"/>
    <property type="match status" value="1"/>
</dbReference>
<keyword evidence="4" id="KW-1185">Reference proteome</keyword>
<protein>
    <recommendedName>
        <fullName evidence="5">CRISPR-associated protein Csm6</fullName>
    </recommendedName>
</protein>
<gene>
    <name evidence="3" type="ORF">CJ205_01375</name>
</gene>
<dbReference type="InterPro" id="IPR013489">
    <property type="entry name" value="CRISPR-assoc_prot_Csm6"/>
</dbReference>
<dbReference type="InterPro" id="IPR053955">
    <property type="entry name" value="Csm6_CARF"/>
</dbReference>
<dbReference type="NCBIfam" id="TIGR02672">
    <property type="entry name" value="cas_csm6"/>
    <property type="match status" value="1"/>
</dbReference>
<dbReference type="InterPro" id="IPR053941">
    <property type="entry name" value="Csm6_HEPN"/>
</dbReference>
<dbReference type="Proteomes" id="UP000235682">
    <property type="component" value="Unassembled WGS sequence"/>
</dbReference>
<sequence>MAQKILFSPVGTADPVANGMDGALIHIIRHYKPDYVYIYLTDKFKKLKQEDEAVYRNGKYSNRYDYALEQIQKQTGHHFDYEYVEGSSSEEPHLFDPMLKEFDEQLVKIYADHPDVDTLYLNVSSGTPAMKNALLTLSIYNDLGVLEPLQVAGPEKRSHQSMDDKDDYILQWENNEDTNDTERRFEPMDQLPNYSNKLEKNIVRNLINQYNYHGAWSIVKANREVYGETFVNMLGAVVGKYDLNRNEVRKFNNRLEDKYIVPLHDSEVEYMILWNLKLVKLNEVTDYLRAMSPTLVYLFDKIAQQAYKNLSIYQKKDRDGELMWDEDRLWRENTELYDVLSGDNNRFFKHPTAHQLLNIVRHYYKGSTAVVKNLEKMRDFEKKLRNVVAHQPRAFSKEEIIKIAHMRIEDFNKQIRVLAQNCNFVSKEQWKEYDQLNELLSELLI</sequence>
<feature type="domain" description="Csm6 HEPN" evidence="1">
    <location>
        <begin position="268"/>
        <end position="439"/>
    </location>
</feature>
<dbReference type="AlphaFoldDB" id="A0A2N6SPI1"/>
<dbReference type="EMBL" id="PNHE01000003">
    <property type="protein sequence ID" value="PMC58983.1"/>
    <property type="molecule type" value="Genomic_DNA"/>
</dbReference>
<name>A0A2N6SPI1_9LACT</name>
<accession>A0A2N6SPI1</accession>